<protein>
    <recommendedName>
        <fullName evidence="7">Zn(2)-C6 fungal-type domain-containing protein</fullName>
    </recommendedName>
</protein>
<dbReference type="Gene3D" id="4.10.240.10">
    <property type="entry name" value="Zn(2)-C6 fungal-type DNA-binding domain"/>
    <property type="match status" value="1"/>
</dbReference>
<dbReference type="SUPFAM" id="SSF57701">
    <property type="entry name" value="Zn2/Cys6 DNA-binding domain"/>
    <property type="match status" value="1"/>
</dbReference>
<keyword evidence="6" id="KW-0539">Nucleus</keyword>
<gene>
    <name evidence="8" type="ORF">L207DRAFT_627765</name>
</gene>
<dbReference type="PANTHER" id="PTHR36206:SF12">
    <property type="entry name" value="ASPERCRYPTIN BIOSYNTHESIS CLUSTER-SPECIFIC TRANSCRIPTION REGULATOR ATNN-RELATED"/>
    <property type="match status" value="1"/>
</dbReference>
<evidence type="ECO:0000256" key="5">
    <source>
        <dbReference type="ARBA" id="ARBA00023163"/>
    </source>
</evidence>
<keyword evidence="3" id="KW-0805">Transcription regulation</keyword>
<dbReference type="Pfam" id="PF11951">
    <property type="entry name" value="Fungal_trans_2"/>
    <property type="match status" value="1"/>
</dbReference>
<dbReference type="OrthoDB" id="2593732at2759"/>
<dbReference type="InterPro" id="IPR021858">
    <property type="entry name" value="Fun_TF"/>
</dbReference>
<proteinExistence type="predicted"/>
<dbReference type="GO" id="GO:0000981">
    <property type="term" value="F:DNA-binding transcription factor activity, RNA polymerase II-specific"/>
    <property type="evidence" value="ECO:0007669"/>
    <property type="project" value="InterPro"/>
</dbReference>
<keyword evidence="9" id="KW-1185">Reference proteome</keyword>
<name>A0A2J6S8D7_HYAVF</name>
<dbReference type="AlphaFoldDB" id="A0A2J6S8D7"/>
<dbReference type="SMART" id="SM00066">
    <property type="entry name" value="GAL4"/>
    <property type="match status" value="1"/>
</dbReference>
<dbReference type="Proteomes" id="UP000235786">
    <property type="component" value="Unassembled WGS sequence"/>
</dbReference>
<evidence type="ECO:0000256" key="6">
    <source>
        <dbReference type="ARBA" id="ARBA00023242"/>
    </source>
</evidence>
<keyword evidence="1" id="KW-0479">Metal-binding</keyword>
<dbReference type="GO" id="GO:0008270">
    <property type="term" value="F:zinc ion binding"/>
    <property type="evidence" value="ECO:0007669"/>
    <property type="project" value="InterPro"/>
</dbReference>
<dbReference type="EMBL" id="KZ613938">
    <property type="protein sequence ID" value="PMD47020.1"/>
    <property type="molecule type" value="Genomic_DNA"/>
</dbReference>
<evidence type="ECO:0000256" key="3">
    <source>
        <dbReference type="ARBA" id="ARBA00023015"/>
    </source>
</evidence>
<accession>A0A2J6S8D7</accession>
<evidence type="ECO:0000259" key="7">
    <source>
        <dbReference type="PROSITE" id="PS50048"/>
    </source>
</evidence>
<feature type="domain" description="Zn(2)-C6 fungal-type" evidence="7">
    <location>
        <begin position="17"/>
        <end position="45"/>
    </location>
</feature>
<dbReference type="InterPro" id="IPR052360">
    <property type="entry name" value="Transcr_Regulatory_Proteins"/>
</dbReference>
<reference evidence="8 9" key="1">
    <citation type="submission" date="2016-04" db="EMBL/GenBank/DDBJ databases">
        <title>A degradative enzymes factory behind the ericoid mycorrhizal symbiosis.</title>
        <authorList>
            <consortium name="DOE Joint Genome Institute"/>
            <person name="Martino E."/>
            <person name="Morin E."/>
            <person name="Grelet G."/>
            <person name="Kuo A."/>
            <person name="Kohler A."/>
            <person name="Daghino S."/>
            <person name="Barry K."/>
            <person name="Choi C."/>
            <person name="Cichocki N."/>
            <person name="Clum A."/>
            <person name="Copeland A."/>
            <person name="Hainaut M."/>
            <person name="Haridas S."/>
            <person name="Labutti K."/>
            <person name="Lindquist E."/>
            <person name="Lipzen A."/>
            <person name="Khouja H.-R."/>
            <person name="Murat C."/>
            <person name="Ohm R."/>
            <person name="Olson A."/>
            <person name="Spatafora J."/>
            <person name="Veneault-Fourrey C."/>
            <person name="Henrissat B."/>
            <person name="Grigoriev I."/>
            <person name="Martin F."/>
            <person name="Perotto S."/>
        </authorList>
    </citation>
    <scope>NUCLEOTIDE SEQUENCE [LARGE SCALE GENOMIC DNA]</scope>
    <source>
        <strain evidence="8 9">F</strain>
    </source>
</reference>
<dbReference type="CDD" id="cd00067">
    <property type="entry name" value="GAL4"/>
    <property type="match status" value="1"/>
</dbReference>
<dbReference type="GO" id="GO:0003677">
    <property type="term" value="F:DNA binding"/>
    <property type="evidence" value="ECO:0007669"/>
    <property type="project" value="UniProtKB-KW"/>
</dbReference>
<evidence type="ECO:0000256" key="1">
    <source>
        <dbReference type="ARBA" id="ARBA00022723"/>
    </source>
</evidence>
<dbReference type="STRING" id="1149755.A0A2J6S8D7"/>
<dbReference type="Pfam" id="PF00172">
    <property type="entry name" value="Zn_clus"/>
    <property type="match status" value="1"/>
</dbReference>
<organism evidence="8 9">
    <name type="scientific">Hyaloscypha variabilis (strain UAMH 11265 / GT02V1 / F)</name>
    <name type="common">Meliniomyces variabilis</name>
    <dbReference type="NCBI Taxonomy" id="1149755"/>
    <lineage>
        <taxon>Eukaryota</taxon>
        <taxon>Fungi</taxon>
        <taxon>Dikarya</taxon>
        <taxon>Ascomycota</taxon>
        <taxon>Pezizomycotina</taxon>
        <taxon>Leotiomycetes</taxon>
        <taxon>Helotiales</taxon>
        <taxon>Hyaloscyphaceae</taxon>
        <taxon>Hyaloscypha</taxon>
        <taxon>Hyaloscypha variabilis</taxon>
    </lineage>
</organism>
<evidence type="ECO:0000313" key="8">
    <source>
        <dbReference type="EMBL" id="PMD47020.1"/>
    </source>
</evidence>
<dbReference type="InterPro" id="IPR001138">
    <property type="entry name" value="Zn2Cys6_DnaBD"/>
</dbReference>
<keyword evidence="4" id="KW-0238">DNA-binding</keyword>
<dbReference type="PROSITE" id="PS50048">
    <property type="entry name" value="ZN2_CY6_FUNGAL_2"/>
    <property type="match status" value="1"/>
</dbReference>
<keyword evidence="2" id="KW-0862">Zinc</keyword>
<evidence type="ECO:0000313" key="9">
    <source>
        <dbReference type="Proteomes" id="UP000235786"/>
    </source>
</evidence>
<dbReference type="InterPro" id="IPR036864">
    <property type="entry name" value="Zn2-C6_fun-type_DNA-bd_sf"/>
</dbReference>
<dbReference type="PROSITE" id="PS00463">
    <property type="entry name" value="ZN2_CY6_FUNGAL_1"/>
    <property type="match status" value="1"/>
</dbReference>
<dbReference type="PANTHER" id="PTHR36206">
    <property type="entry name" value="ASPERCRYPTIN BIOSYNTHESIS CLUSTER-SPECIFIC TRANSCRIPTION REGULATOR ATNN-RELATED"/>
    <property type="match status" value="1"/>
</dbReference>
<evidence type="ECO:0000256" key="4">
    <source>
        <dbReference type="ARBA" id="ARBA00023125"/>
    </source>
</evidence>
<evidence type="ECO:0000256" key="2">
    <source>
        <dbReference type="ARBA" id="ARBA00022833"/>
    </source>
</evidence>
<keyword evidence="5" id="KW-0804">Transcription</keyword>
<sequence>MSPRSRKRAFLPKTKTGCTTCRIRRIKCDEAESGCTQCLRGSRVCDGYPEKGVSLSMSSIKPTRDTDLFATDREQRCFEFFSQITIPQLSGSVQSPFWTHLLLLAAHHEPAVWQAAVALGALHEGFEYPRSTSTEQNFNFALQQYVRAIGSMTKPNRKQGKLAADVALIICILFVCFETLRGYHSTALSHLNSGIKIVSELQSQHSTESSLQLSHTPYVPLSILNQFFTRLDIQISQMGLDRRRPLLCQSVSTENPGFSSDIPPSFSNLDEARNSLDYIRICADQALEKLAFSPPKKQPITSCPPMTSFSPDVIRTTKHSLDLIQNVSAIKLKQWSSAFESFLNNKKHLTSIEQRGVQILKLHRTIMGVHLSIDFMRVMTDDSVWDEYKDDFEDIVAQAEQILHLSPASKGLSFTLDTEVVLPLAAAGIACRDGLVRRKAIALLKSADRQEGVCNSGLTALVVERVMEIEEDGLHGEIGTMSSVPYEKRVVGIQVELDNENRRAKLQYMRSKGEGRMETITEWRVWSDLEAQELQYLHSWEDSEAL</sequence>